<feature type="region of interest" description="Disordered" evidence="1">
    <location>
        <begin position="31"/>
        <end position="74"/>
    </location>
</feature>
<gene>
    <name evidence="2" type="ORF">CDES_10640</name>
</gene>
<protein>
    <submittedName>
        <fullName evidence="2">Uncharacterized protein</fullName>
    </submittedName>
</protein>
<keyword evidence="3" id="KW-1185">Reference proteome</keyword>
<evidence type="ECO:0000313" key="3">
    <source>
        <dbReference type="Proteomes" id="UP000068067"/>
    </source>
</evidence>
<feature type="compositionally biased region" description="Basic and acidic residues" evidence="1">
    <location>
        <begin position="46"/>
        <end position="55"/>
    </location>
</feature>
<dbReference type="Proteomes" id="UP000068067">
    <property type="component" value="Chromosome"/>
</dbReference>
<dbReference type="PATRIC" id="fig|931089.4.peg.2152"/>
<organism evidence="2 3">
    <name type="scientific">Corynebacterium deserti GIMN1.010</name>
    <dbReference type="NCBI Taxonomy" id="931089"/>
    <lineage>
        <taxon>Bacteria</taxon>
        <taxon>Bacillati</taxon>
        <taxon>Actinomycetota</taxon>
        <taxon>Actinomycetes</taxon>
        <taxon>Mycobacteriales</taxon>
        <taxon>Corynebacteriaceae</taxon>
        <taxon>Corynebacterium</taxon>
    </lineage>
</organism>
<dbReference type="AlphaFoldDB" id="A0A0M3QA13"/>
<dbReference type="STRING" id="931089.CDES_10640"/>
<dbReference type="KEGG" id="cdx:CDES_10640"/>
<feature type="compositionally biased region" description="Low complexity" evidence="1">
    <location>
        <begin position="61"/>
        <end position="74"/>
    </location>
</feature>
<evidence type="ECO:0000256" key="1">
    <source>
        <dbReference type="SAM" id="MobiDB-lite"/>
    </source>
</evidence>
<sequence length="74" mass="7904">MDFVARKLAPPAERILQMIVHVLIAVATGAEPPYPEIDESEEPRDLEELPGHDSDDAIGQASAPSAPSAQEGKK</sequence>
<accession>A0A0M3QA13</accession>
<proteinExistence type="predicted"/>
<name>A0A0M3QA13_9CORY</name>
<feature type="compositionally biased region" description="Acidic residues" evidence="1">
    <location>
        <begin position="36"/>
        <end position="45"/>
    </location>
</feature>
<evidence type="ECO:0000313" key="2">
    <source>
        <dbReference type="EMBL" id="ALC06503.1"/>
    </source>
</evidence>
<dbReference type="EMBL" id="CP009220">
    <property type="protein sequence ID" value="ALC06503.1"/>
    <property type="molecule type" value="Genomic_DNA"/>
</dbReference>
<reference evidence="2 3" key="1">
    <citation type="submission" date="2014-08" db="EMBL/GenBank/DDBJ databases">
        <title>Complete genome sequence of Corynebacterium deserti GIMN1.010 (=DSM 45689), isolated from desert sand in western China.</title>
        <authorList>
            <person name="Ruckert C."/>
            <person name="Albersmeier A."/>
            <person name="Kalinowski J."/>
        </authorList>
    </citation>
    <scope>NUCLEOTIDE SEQUENCE [LARGE SCALE GENOMIC DNA]</scope>
    <source>
        <strain evidence="2 3">GIMN1.010</strain>
    </source>
</reference>